<organism evidence="1 2">
    <name type="scientific">Cystobacter fuscus</name>
    <dbReference type="NCBI Taxonomy" id="43"/>
    <lineage>
        <taxon>Bacteria</taxon>
        <taxon>Pseudomonadati</taxon>
        <taxon>Myxococcota</taxon>
        <taxon>Myxococcia</taxon>
        <taxon>Myxococcales</taxon>
        <taxon>Cystobacterineae</taxon>
        <taxon>Archangiaceae</taxon>
        <taxon>Cystobacter</taxon>
    </lineage>
</organism>
<protein>
    <submittedName>
        <fullName evidence="1">Steroid Delta-isomerase</fullName>
    </submittedName>
</protein>
<evidence type="ECO:0000313" key="2">
    <source>
        <dbReference type="Proteomes" id="UP000217257"/>
    </source>
</evidence>
<evidence type="ECO:0000313" key="1">
    <source>
        <dbReference type="EMBL" id="ATB40300.1"/>
    </source>
</evidence>
<dbReference type="Proteomes" id="UP000217257">
    <property type="component" value="Chromosome"/>
</dbReference>
<gene>
    <name evidence="1" type="ORF">CYFUS_005749</name>
</gene>
<dbReference type="KEGG" id="cfus:CYFUS_005749"/>
<proteinExistence type="predicted"/>
<dbReference type="RefSeq" id="WP_157758723.1">
    <property type="nucleotide sequence ID" value="NZ_CP022098.1"/>
</dbReference>
<name>A0A250J9R7_9BACT</name>
<reference evidence="1 2" key="1">
    <citation type="submission" date="2017-06" db="EMBL/GenBank/DDBJ databases">
        <title>Sequencing and comparative analysis of myxobacterial genomes.</title>
        <authorList>
            <person name="Rupp O."/>
            <person name="Goesmann A."/>
            <person name="Sogaard-Andersen L."/>
        </authorList>
    </citation>
    <scope>NUCLEOTIDE SEQUENCE [LARGE SCALE GENOMIC DNA]</scope>
    <source>
        <strain evidence="1 2">DSM 52655</strain>
    </source>
</reference>
<sequence>MVNPKVFRMPTVEPSLVGKAQLSDFYATQRFNRPAPRAQPLSRIVISWFFAAG</sequence>
<accession>A0A250J9R7</accession>
<dbReference type="AlphaFoldDB" id="A0A250J9R7"/>
<keyword evidence="1" id="KW-0413">Isomerase</keyword>
<dbReference type="GO" id="GO:0016853">
    <property type="term" value="F:isomerase activity"/>
    <property type="evidence" value="ECO:0007669"/>
    <property type="project" value="UniProtKB-KW"/>
</dbReference>
<dbReference type="EMBL" id="CP022098">
    <property type="protein sequence ID" value="ATB40300.1"/>
    <property type="molecule type" value="Genomic_DNA"/>
</dbReference>